<dbReference type="RefSeq" id="WP_133998647.1">
    <property type="nucleotide sequence ID" value="NZ_SODU01000001.1"/>
</dbReference>
<sequence length="158" mass="16939">MEFDPADADLSLASLFAGWALADELQRRLGGEGFADSRFADGVVFQHLVGGPVTISTLAEKLGVTQQAASKSVADLQSRGYVSRRPDPADARARIVVLTDRGQAVIAAARKHRAALDAEVRQTLGDDRVEEARLLLVDLIDQLGASPSLRARAVRPPR</sequence>
<dbReference type="Pfam" id="PF12802">
    <property type="entry name" value="MarR_2"/>
    <property type="match status" value="1"/>
</dbReference>
<dbReference type="SUPFAM" id="SSF46785">
    <property type="entry name" value="Winged helix' DNA-binding domain"/>
    <property type="match status" value="1"/>
</dbReference>
<dbReference type="InterPro" id="IPR000835">
    <property type="entry name" value="HTH_MarR-typ"/>
</dbReference>
<proteinExistence type="predicted"/>
<dbReference type="InterPro" id="IPR036390">
    <property type="entry name" value="WH_DNA-bd_sf"/>
</dbReference>
<organism evidence="2 3">
    <name type="scientific">Kribbella pratensis</name>
    <dbReference type="NCBI Taxonomy" id="2512112"/>
    <lineage>
        <taxon>Bacteria</taxon>
        <taxon>Bacillati</taxon>
        <taxon>Actinomycetota</taxon>
        <taxon>Actinomycetes</taxon>
        <taxon>Propionibacteriales</taxon>
        <taxon>Kribbellaceae</taxon>
        <taxon>Kribbella</taxon>
    </lineage>
</organism>
<dbReference type="Gene3D" id="1.10.10.10">
    <property type="entry name" value="Winged helix-like DNA-binding domain superfamily/Winged helix DNA-binding domain"/>
    <property type="match status" value="1"/>
</dbReference>
<protein>
    <submittedName>
        <fullName evidence="2">MarR family transcriptional regulator</fullName>
    </submittedName>
</protein>
<dbReference type="Proteomes" id="UP000295060">
    <property type="component" value="Unassembled WGS sequence"/>
</dbReference>
<accession>A0ABY2FLM7</accession>
<dbReference type="PROSITE" id="PS50995">
    <property type="entry name" value="HTH_MARR_2"/>
    <property type="match status" value="1"/>
</dbReference>
<dbReference type="InterPro" id="IPR039422">
    <property type="entry name" value="MarR/SlyA-like"/>
</dbReference>
<gene>
    <name evidence="2" type="ORF">EV137_1337</name>
</gene>
<dbReference type="EMBL" id="SODU01000001">
    <property type="protein sequence ID" value="TDW94038.1"/>
    <property type="molecule type" value="Genomic_DNA"/>
</dbReference>
<evidence type="ECO:0000313" key="3">
    <source>
        <dbReference type="Proteomes" id="UP000295060"/>
    </source>
</evidence>
<comment type="caution">
    <text evidence="2">The sequence shown here is derived from an EMBL/GenBank/DDBJ whole genome shotgun (WGS) entry which is preliminary data.</text>
</comment>
<reference evidence="2 3" key="1">
    <citation type="submission" date="2019-03" db="EMBL/GenBank/DDBJ databases">
        <title>Genomic Encyclopedia of Type Strains, Phase III (KMG-III): the genomes of soil and plant-associated and newly described type strains.</title>
        <authorList>
            <person name="Whitman W."/>
        </authorList>
    </citation>
    <scope>NUCLEOTIDE SEQUENCE [LARGE SCALE GENOMIC DNA]</scope>
    <source>
        <strain evidence="2 3">VKMAc-2574</strain>
    </source>
</reference>
<evidence type="ECO:0000313" key="2">
    <source>
        <dbReference type="EMBL" id="TDW94038.1"/>
    </source>
</evidence>
<evidence type="ECO:0000259" key="1">
    <source>
        <dbReference type="PROSITE" id="PS50995"/>
    </source>
</evidence>
<dbReference type="SMART" id="SM00347">
    <property type="entry name" value="HTH_MARR"/>
    <property type="match status" value="1"/>
</dbReference>
<name>A0ABY2FLM7_9ACTN</name>
<dbReference type="PANTHER" id="PTHR33164">
    <property type="entry name" value="TRANSCRIPTIONAL REGULATOR, MARR FAMILY"/>
    <property type="match status" value="1"/>
</dbReference>
<feature type="domain" description="HTH marR-type" evidence="1">
    <location>
        <begin position="1"/>
        <end position="141"/>
    </location>
</feature>
<keyword evidence="3" id="KW-1185">Reference proteome</keyword>
<dbReference type="PRINTS" id="PR00598">
    <property type="entry name" value="HTHMARR"/>
</dbReference>
<dbReference type="InterPro" id="IPR036388">
    <property type="entry name" value="WH-like_DNA-bd_sf"/>
</dbReference>
<dbReference type="PANTHER" id="PTHR33164:SF43">
    <property type="entry name" value="HTH-TYPE TRANSCRIPTIONAL REPRESSOR YETL"/>
    <property type="match status" value="1"/>
</dbReference>